<feature type="non-terminal residue" evidence="1">
    <location>
        <position position="58"/>
    </location>
</feature>
<sequence>TEYSADEVSEILARSVPEDLKKNTKKKADKKATDIESTFEDETFTFSTISTTNSPLTK</sequence>
<feature type="non-terminal residue" evidence="1">
    <location>
        <position position="1"/>
    </location>
</feature>
<accession>A0ABN7XQV6</accession>
<dbReference type="Proteomes" id="UP000789901">
    <property type="component" value="Unassembled WGS sequence"/>
</dbReference>
<gene>
    <name evidence="1" type="ORF">GMARGA_LOCUS45529</name>
</gene>
<dbReference type="EMBL" id="CAJVQB010162949">
    <property type="protein sequence ID" value="CAG8856708.1"/>
    <property type="molecule type" value="Genomic_DNA"/>
</dbReference>
<name>A0ABN7XQV6_GIGMA</name>
<keyword evidence="2" id="KW-1185">Reference proteome</keyword>
<reference evidence="1 2" key="1">
    <citation type="submission" date="2021-06" db="EMBL/GenBank/DDBJ databases">
        <authorList>
            <person name="Kallberg Y."/>
            <person name="Tangrot J."/>
            <person name="Rosling A."/>
        </authorList>
    </citation>
    <scope>NUCLEOTIDE SEQUENCE [LARGE SCALE GENOMIC DNA]</scope>
    <source>
        <strain evidence="1 2">120-4 pot B 10/14</strain>
    </source>
</reference>
<evidence type="ECO:0000313" key="1">
    <source>
        <dbReference type="EMBL" id="CAG8856708.1"/>
    </source>
</evidence>
<evidence type="ECO:0000313" key="2">
    <source>
        <dbReference type="Proteomes" id="UP000789901"/>
    </source>
</evidence>
<protein>
    <submittedName>
        <fullName evidence="1">2249_t:CDS:1</fullName>
    </submittedName>
</protein>
<organism evidence="1 2">
    <name type="scientific">Gigaspora margarita</name>
    <dbReference type="NCBI Taxonomy" id="4874"/>
    <lineage>
        <taxon>Eukaryota</taxon>
        <taxon>Fungi</taxon>
        <taxon>Fungi incertae sedis</taxon>
        <taxon>Mucoromycota</taxon>
        <taxon>Glomeromycotina</taxon>
        <taxon>Glomeromycetes</taxon>
        <taxon>Diversisporales</taxon>
        <taxon>Gigasporaceae</taxon>
        <taxon>Gigaspora</taxon>
    </lineage>
</organism>
<comment type="caution">
    <text evidence="1">The sequence shown here is derived from an EMBL/GenBank/DDBJ whole genome shotgun (WGS) entry which is preliminary data.</text>
</comment>
<proteinExistence type="predicted"/>